<feature type="chain" id="PRO_5005271174" description="DUF7580 domain-containing protein" evidence="1">
    <location>
        <begin position="22"/>
        <end position="585"/>
    </location>
</feature>
<dbReference type="OrthoDB" id="3565018at2759"/>
<dbReference type="AlphaFoldDB" id="A0A0J6FLF9"/>
<reference evidence="4" key="3">
    <citation type="journal article" date="2010" name="Genome Res.">
        <title>Population genomic sequencing of Coccidioides fungi reveals recent hybridization and transposon control.</title>
        <authorList>
            <person name="Neafsey D.E."/>
            <person name="Barker B.M."/>
            <person name="Sharpton T.J."/>
            <person name="Stajich J.E."/>
            <person name="Park D.J."/>
            <person name="Whiston E."/>
            <person name="Hung C.-Y."/>
            <person name="McMahan C."/>
            <person name="White J."/>
            <person name="Sykes S."/>
            <person name="Heiman D."/>
            <person name="Young S."/>
            <person name="Zeng Q."/>
            <person name="Abouelleil A."/>
            <person name="Aftuck L."/>
            <person name="Bessette D."/>
            <person name="Brown A."/>
            <person name="FitzGerald M."/>
            <person name="Lui A."/>
            <person name="Macdonald J.P."/>
            <person name="Priest M."/>
            <person name="Orbach M.J."/>
            <person name="Galgiani J.N."/>
            <person name="Kirkland T.N."/>
            <person name="Cole G.T."/>
            <person name="Birren B.W."/>
            <person name="Henn M.R."/>
            <person name="Taylor J.W."/>
            <person name="Rounsley S.D."/>
        </authorList>
    </citation>
    <scope>NUCLEOTIDE SEQUENCE [LARGE SCALE GENOMIC DNA]</scope>
    <source>
        <strain evidence="4">RMSCC 3488</strain>
    </source>
</reference>
<reference evidence="3 4" key="1">
    <citation type="submission" date="2007-06" db="EMBL/GenBank/DDBJ databases">
        <title>The Genome Sequence of Coccidioides posadasii RMSCC_3488.</title>
        <authorList>
            <consortium name="Coccidioides Genome Resources Consortium"/>
            <consortium name="The Broad Institute Genome Sequencing Platform"/>
            <person name="Henn M.R."/>
            <person name="Sykes S."/>
            <person name="Young S."/>
            <person name="Jaffe D."/>
            <person name="Berlin A."/>
            <person name="Alvarez P."/>
            <person name="Butler J."/>
            <person name="Gnerre S."/>
            <person name="Grabherr M."/>
            <person name="Mauceli E."/>
            <person name="Brockman W."/>
            <person name="Kodira C."/>
            <person name="Alvarado L."/>
            <person name="Zeng Q."/>
            <person name="Crawford M."/>
            <person name="Antoine C."/>
            <person name="Devon K."/>
            <person name="Galgiani J."/>
            <person name="Orsborn K."/>
            <person name="Lewis M.L."/>
            <person name="Nusbaum C."/>
            <person name="Galagan J."/>
            <person name="Birren B."/>
        </authorList>
    </citation>
    <scope>NUCLEOTIDE SEQUENCE [LARGE SCALE GENOMIC DNA]</scope>
    <source>
        <strain evidence="3 4">RMSCC 3488</strain>
    </source>
</reference>
<protein>
    <recommendedName>
        <fullName evidence="2">DUF7580 domain-containing protein</fullName>
    </recommendedName>
</protein>
<proteinExistence type="predicted"/>
<dbReference type="Pfam" id="PF24476">
    <property type="entry name" value="DUF7580"/>
    <property type="match status" value="1"/>
</dbReference>
<dbReference type="EMBL" id="DS268111">
    <property type="protein sequence ID" value="KMM69694.1"/>
    <property type="molecule type" value="Genomic_DNA"/>
</dbReference>
<dbReference type="PANTHER" id="PTHR35186:SF4">
    <property type="entry name" value="PRION-INHIBITION AND PROPAGATION HELO DOMAIN-CONTAINING PROTEIN"/>
    <property type="match status" value="1"/>
</dbReference>
<keyword evidence="1" id="KW-0732">Signal</keyword>
<accession>A0A0J6FLF9</accession>
<feature type="domain" description="DUF7580" evidence="2">
    <location>
        <begin position="213"/>
        <end position="565"/>
    </location>
</feature>
<dbReference type="Proteomes" id="UP000054567">
    <property type="component" value="Unassembled WGS sequence"/>
</dbReference>
<feature type="signal peptide" evidence="1">
    <location>
        <begin position="1"/>
        <end position="21"/>
    </location>
</feature>
<evidence type="ECO:0000313" key="3">
    <source>
        <dbReference type="EMBL" id="KMM69694.1"/>
    </source>
</evidence>
<reference evidence="4" key="2">
    <citation type="journal article" date="2009" name="Genome Res.">
        <title>Comparative genomic analyses of the human fungal pathogens Coccidioides and their relatives.</title>
        <authorList>
            <person name="Sharpton T.J."/>
            <person name="Stajich J.E."/>
            <person name="Rounsley S.D."/>
            <person name="Gardner M.J."/>
            <person name="Wortman J.R."/>
            <person name="Jordar V.S."/>
            <person name="Maiti R."/>
            <person name="Kodira C.D."/>
            <person name="Neafsey D.E."/>
            <person name="Zeng Q."/>
            <person name="Hung C.-Y."/>
            <person name="McMahan C."/>
            <person name="Muszewska A."/>
            <person name="Grynberg M."/>
            <person name="Mandel M.A."/>
            <person name="Kellner E.M."/>
            <person name="Barker B.M."/>
            <person name="Galgiani J.N."/>
            <person name="Orbach M.J."/>
            <person name="Kirkland T.N."/>
            <person name="Cole G.T."/>
            <person name="Henn M.R."/>
            <person name="Birren B.W."/>
            <person name="Taylor J.W."/>
        </authorList>
    </citation>
    <scope>NUCLEOTIDE SEQUENCE [LARGE SCALE GENOMIC DNA]</scope>
    <source>
        <strain evidence="4">RMSCC 3488</strain>
    </source>
</reference>
<evidence type="ECO:0000313" key="4">
    <source>
        <dbReference type="Proteomes" id="UP000054567"/>
    </source>
</evidence>
<dbReference type="InterPro" id="IPR056002">
    <property type="entry name" value="DUF7580"/>
</dbReference>
<dbReference type="PANTHER" id="PTHR35186">
    <property type="entry name" value="ANK_REP_REGION DOMAIN-CONTAINING PROTEIN"/>
    <property type="match status" value="1"/>
</dbReference>
<sequence length="585" mass="65722">MATGVEIAGLVLGSIPLVISALENYENLLDPTKAFLKYRGQLSRATRELVNQYTSYEQSMQILLSPITDPQELLDMMENANSELWRDKEIEAALRKKLGRSYPACMRTIRDIESTMKAIAGNLNIEGADRITHDGLEAIVAANPPQIEVGRLPRFEFRERIKFTMKRQSIRRCLDDLTKAITQLDTYLEKAEKLEEPYNARSKSKFALPLRVMQQNAGRLFDVLTRTWCSNHSKHSAGILLEQRLATQKKRGTSDWQQKGDLEKYDSHRFGISLLQTPSPRKWLEAEFHIVEPDIATTKLSRSTVKIVISSATTTTHTPATALPYRDPSQLPVVRNLCTVIQQPCHPCIGFYIDEDGCVRGAYPAKAHSTTDVDEGVSLGEILANRPGPLSKQEIYSLSITLASSLLQLNQTPWLQRSWNKTDIMFFRAKESSAAAVDIRYPYLTCEHHHNPPPDGQIIASPGDDCSKILSLGVLLLEISCGQPIEKLRQADDLGPDNKPNELSDLNTVRRWLMTQKNKGDISFAFYSAISHCLKCYVDPASNLEDMEFARNIEEQILAPLENEQNVLLLGPSLSVTHLQHLANS</sequence>
<gene>
    <name evidence="3" type="ORF">CPAG_06008</name>
</gene>
<evidence type="ECO:0000259" key="2">
    <source>
        <dbReference type="Pfam" id="PF24476"/>
    </source>
</evidence>
<dbReference type="VEuPathDB" id="FungiDB:CPAG_06008"/>
<organism evidence="3 4">
    <name type="scientific">Coccidioides posadasii RMSCC 3488</name>
    <dbReference type="NCBI Taxonomy" id="454284"/>
    <lineage>
        <taxon>Eukaryota</taxon>
        <taxon>Fungi</taxon>
        <taxon>Dikarya</taxon>
        <taxon>Ascomycota</taxon>
        <taxon>Pezizomycotina</taxon>
        <taxon>Eurotiomycetes</taxon>
        <taxon>Eurotiomycetidae</taxon>
        <taxon>Onygenales</taxon>
        <taxon>Onygenaceae</taxon>
        <taxon>Coccidioides</taxon>
    </lineage>
</organism>
<evidence type="ECO:0000256" key="1">
    <source>
        <dbReference type="SAM" id="SignalP"/>
    </source>
</evidence>
<name>A0A0J6FLF9_COCPO</name>